<evidence type="ECO:0000259" key="7">
    <source>
        <dbReference type="Pfam" id="PF00482"/>
    </source>
</evidence>
<dbReference type="EMBL" id="JAGIZA010000007">
    <property type="protein sequence ID" value="MBP0493873.1"/>
    <property type="molecule type" value="Genomic_DNA"/>
</dbReference>
<accession>A0A940S871</accession>
<dbReference type="RefSeq" id="WP_209374528.1">
    <property type="nucleotide sequence ID" value="NZ_JAGIZA010000007.1"/>
</dbReference>
<gene>
    <name evidence="8" type="ORF">J5Y10_13890</name>
</gene>
<dbReference type="Pfam" id="PF00482">
    <property type="entry name" value="T2SSF"/>
    <property type="match status" value="1"/>
</dbReference>
<proteinExistence type="predicted"/>
<feature type="transmembrane region" description="Helical" evidence="6">
    <location>
        <begin position="259"/>
        <end position="281"/>
    </location>
</feature>
<feature type="transmembrane region" description="Helical" evidence="6">
    <location>
        <begin position="109"/>
        <end position="130"/>
    </location>
</feature>
<keyword evidence="4 6" id="KW-1133">Transmembrane helix</keyword>
<evidence type="ECO:0000313" key="8">
    <source>
        <dbReference type="EMBL" id="MBP0493873.1"/>
    </source>
</evidence>
<evidence type="ECO:0000256" key="5">
    <source>
        <dbReference type="ARBA" id="ARBA00023136"/>
    </source>
</evidence>
<dbReference type="AlphaFoldDB" id="A0A940S871"/>
<evidence type="ECO:0000256" key="4">
    <source>
        <dbReference type="ARBA" id="ARBA00022989"/>
    </source>
</evidence>
<dbReference type="Proteomes" id="UP000677537">
    <property type="component" value="Unassembled WGS sequence"/>
</dbReference>
<feature type="domain" description="Type II secretion system protein GspF" evidence="7">
    <location>
        <begin position="150"/>
        <end position="271"/>
    </location>
</feature>
<dbReference type="GO" id="GO:0005886">
    <property type="term" value="C:plasma membrane"/>
    <property type="evidence" value="ECO:0007669"/>
    <property type="project" value="UniProtKB-SubCell"/>
</dbReference>
<comment type="subcellular location">
    <subcellularLocation>
        <location evidence="1">Cell membrane</location>
        <topology evidence="1">Multi-pass membrane protein</topology>
    </subcellularLocation>
</comment>
<dbReference type="InterPro" id="IPR042094">
    <property type="entry name" value="T2SS_GspF_sf"/>
</dbReference>
<evidence type="ECO:0000256" key="3">
    <source>
        <dbReference type="ARBA" id="ARBA00022692"/>
    </source>
</evidence>
<dbReference type="InterPro" id="IPR018076">
    <property type="entry name" value="T2SS_GspF_dom"/>
</dbReference>
<dbReference type="PANTHER" id="PTHR35007">
    <property type="entry name" value="INTEGRAL MEMBRANE PROTEIN-RELATED"/>
    <property type="match status" value="1"/>
</dbReference>
<evidence type="ECO:0000256" key="2">
    <source>
        <dbReference type="ARBA" id="ARBA00022475"/>
    </source>
</evidence>
<comment type="caution">
    <text evidence="8">The sequence shown here is derived from an EMBL/GenBank/DDBJ whole genome shotgun (WGS) entry which is preliminary data.</text>
</comment>
<dbReference type="PANTHER" id="PTHR35007:SF1">
    <property type="entry name" value="PILUS ASSEMBLY PROTEIN"/>
    <property type="match status" value="1"/>
</dbReference>
<reference evidence="8" key="1">
    <citation type="submission" date="2021-03" db="EMBL/GenBank/DDBJ databases">
        <authorList>
            <person name="So Y."/>
        </authorList>
    </citation>
    <scope>NUCLEOTIDE SEQUENCE</scope>
    <source>
        <strain evidence="8">SG15</strain>
    </source>
</reference>
<keyword evidence="9" id="KW-1185">Reference proteome</keyword>
<dbReference type="Gene3D" id="1.20.81.30">
    <property type="entry name" value="Type II secretion system (T2SS), domain F"/>
    <property type="match status" value="1"/>
</dbReference>
<feature type="transmembrane region" description="Helical" evidence="6">
    <location>
        <begin position="293"/>
        <end position="312"/>
    </location>
</feature>
<keyword evidence="3 6" id="KW-0812">Transmembrane</keyword>
<name>A0A940S871_9PROT</name>
<organism evidence="8 9">
    <name type="scientific">Roseomonas indoligenes</name>
    <dbReference type="NCBI Taxonomy" id="2820811"/>
    <lineage>
        <taxon>Bacteria</taxon>
        <taxon>Pseudomonadati</taxon>
        <taxon>Pseudomonadota</taxon>
        <taxon>Alphaproteobacteria</taxon>
        <taxon>Acetobacterales</taxon>
        <taxon>Roseomonadaceae</taxon>
        <taxon>Roseomonas</taxon>
    </lineage>
</organism>
<keyword evidence="2" id="KW-1003">Cell membrane</keyword>
<sequence length="318" mass="34379">MRHAPLLLVTGILLAALLLGILALVEARRARRLRERVLEVAGAAPVALAVPAPSIRMHETERSPLQLRLLRLVSFDPDLTEAEVIPWPLVAAISATGGLFATWRLSGMLGTPLAFVAGMLCTVLLARALFKWQKGRYQDAVIQQLPDALGLMLRAIRAGLPLAEAMRGIAQGGASPIREEFTRVVGEVAIGRPVDAALMRVYARTGLTEFSFLAVTLGLQAQTGGSLAETLETLADMVRKRVAMAKRAKALAAEGRMQAGMLFVLPFLAAAGMSFIQPFYLRTFIENPTGQRLALIGFGLMLLGLFTIRHLIRQAGRD</sequence>
<feature type="transmembrane region" description="Helical" evidence="6">
    <location>
        <begin position="84"/>
        <end position="103"/>
    </location>
</feature>
<evidence type="ECO:0000256" key="1">
    <source>
        <dbReference type="ARBA" id="ARBA00004651"/>
    </source>
</evidence>
<evidence type="ECO:0000256" key="6">
    <source>
        <dbReference type="SAM" id="Phobius"/>
    </source>
</evidence>
<protein>
    <submittedName>
        <fullName evidence="8">Type II secretion system F family protein</fullName>
    </submittedName>
</protein>
<evidence type="ECO:0000313" key="9">
    <source>
        <dbReference type="Proteomes" id="UP000677537"/>
    </source>
</evidence>
<keyword evidence="5 6" id="KW-0472">Membrane</keyword>
<feature type="transmembrane region" description="Helical" evidence="6">
    <location>
        <begin position="6"/>
        <end position="25"/>
    </location>
</feature>